<name>A0A182SM24_9DIPT</name>
<reference evidence="4" key="1">
    <citation type="submission" date="2013-09" db="EMBL/GenBank/DDBJ databases">
        <title>The Genome Sequence of Anopheles maculatus species B.</title>
        <authorList>
            <consortium name="The Broad Institute Genomics Platform"/>
            <person name="Neafsey D.E."/>
            <person name="Besansky N."/>
            <person name="Howell P."/>
            <person name="Walton C."/>
            <person name="Young S.K."/>
            <person name="Zeng Q."/>
            <person name="Gargeya S."/>
            <person name="Fitzgerald M."/>
            <person name="Haas B."/>
            <person name="Abouelleil A."/>
            <person name="Allen A.W."/>
            <person name="Alvarado L."/>
            <person name="Arachchi H.M."/>
            <person name="Berlin A.M."/>
            <person name="Chapman S.B."/>
            <person name="Gainer-Dewar J."/>
            <person name="Goldberg J."/>
            <person name="Griggs A."/>
            <person name="Gujja S."/>
            <person name="Hansen M."/>
            <person name="Howarth C."/>
            <person name="Imamovic A."/>
            <person name="Ireland A."/>
            <person name="Larimer J."/>
            <person name="McCowan C."/>
            <person name="Murphy C."/>
            <person name="Pearson M."/>
            <person name="Poon T.W."/>
            <person name="Priest M."/>
            <person name="Roberts A."/>
            <person name="Saif S."/>
            <person name="Shea T."/>
            <person name="Sisk P."/>
            <person name="Sykes S."/>
            <person name="Wortman J."/>
            <person name="Nusbaum C."/>
            <person name="Birren B."/>
        </authorList>
    </citation>
    <scope>NUCLEOTIDE SEQUENCE [LARGE SCALE GENOMIC DNA]</scope>
    <source>
        <strain evidence="4">maculatus3</strain>
    </source>
</reference>
<dbReference type="VEuPathDB" id="VectorBase:AMAM009469"/>
<dbReference type="AlphaFoldDB" id="A0A182SM24"/>
<evidence type="ECO:0000256" key="1">
    <source>
        <dbReference type="SAM" id="MobiDB-lite"/>
    </source>
</evidence>
<reference evidence="3" key="2">
    <citation type="submission" date="2020-05" db="UniProtKB">
        <authorList>
            <consortium name="EnsemblMetazoa"/>
        </authorList>
    </citation>
    <scope>IDENTIFICATION</scope>
    <source>
        <strain evidence="3">maculatus3</strain>
    </source>
</reference>
<sequence>MLLTSLLSSACSLAVPSAAQKHFASGGDDQPHGTTLPAFSSSTFVGSTYHPAGVASVTLLHQHQPHERKQHGHRRPVDTGHDSSEEATNEDRHVPDLYNLTLAAMRQYLRNHLNESRLGKAPRKRSHVHVDAVDVEFYRRFKEFNSSQAVLDGAASHLPVVGTNSSQHGQDPSIGGPTLQSESLPNSPDEPSLTVVTNVTAEPSSPATTSSVVPAGTASPRDYSVLMDDPRGYITASSSFPLRPGKTSTTWNTTFAQHRARLGTTTSTFAKPWGQQELSIPPGQLLVKSLILWSSRRRVTLRNENGSWRPTTGDLCTRVFPSDKFPD</sequence>
<protein>
    <submittedName>
        <fullName evidence="3">Uncharacterized protein</fullName>
    </submittedName>
</protein>
<keyword evidence="2" id="KW-0732">Signal</keyword>
<evidence type="ECO:0000313" key="4">
    <source>
        <dbReference type="Proteomes" id="UP000075901"/>
    </source>
</evidence>
<accession>A0A182SM24</accession>
<feature type="region of interest" description="Disordered" evidence="1">
    <location>
        <begin position="63"/>
        <end position="93"/>
    </location>
</feature>
<dbReference type="Proteomes" id="UP000075901">
    <property type="component" value="Unassembled WGS sequence"/>
</dbReference>
<dbReference type="EnsemblMetazoa" id="AMAM009469-RA">
    <property type="protein sequence ID" value="AMAM009469-PA"/>
    <property type="gene ID" value="AMAM009469"/>
</dbReference>
<proteinExistence type="predicted"/>
<feature type="chain" id="PRO_5008135945" evidence="2">
    <location>
        <begin position="20"/>
        <end position="327"/>
    </location>
</feature>
<evidence type="ECO:0000256" key="2">
    <source>
        <dbReference type="SAM" id="SignalP"/>
    </source>
</evidence>
<feature type="compositionally biased region" description="Basic and acidic residues" evidence="1">
    <location>
        <begin position="75"/>
        <end position="93"/>
    </location>
</feature>
<feature type="region of interest" description="Disordered" evidence="1">
    <location>
        <begin position="161"/>
        <end position="193"/>
    </location>
</feature>
<feature type="signal peptide" evidence="2">
    <location>
        <begin position="1"/>
        <end position="19"/>
    </location>
</feature>
<keyword evidence="4" id="KW-1185">Reference proteome</keyword>
<organism evidence="3 4">
    <name type="scientific">Anopheles maculatus</name>
    <dbReference type="NCBI Taxonomy" id="74869"/>
    <lineage>
        <taxon>Eukaryota</taxon>
        <taxon>Metazoa</taxon>
        <taxon>Ecdysozoa</taxon>
        <taxon>Arthropoda</taxon>
        <taxon>Hexapoda</taxon>
        <taxon>Insecta</taxon>
        <taxon>Pterygota</taxon>
        <taxon>Neoptera</taxon>
        <taxon>Endopterygota</taxon>
        <taxon>Diptera</taxon>
        <taxon>Nematocera</taxon>
        <taxon>Culicoidea</taxon>
        <taxon>Culicidae</taxon>
        <taxon>Anophelinae</taxon>
        <taxon>Anopheles</taxon>
        <taxon>Anopheles maculatus group</taxon>
    </lineage>
</organism>
<evidence type="ECO:0000313" key="3">
    <source>
        <dbReference type="EnsemblMetazoa" id="AMAM009469-PA"/>
    </source>
</evidence>